<dbReference type="PROSITE" id="PS50011">
    <property type="entry name" value="PROTEIN_KINASE_DOM"/>
    <property type="match status" value="1"/>
</dbReference>
<evidence type="ECO:0000313" key="2">
    <source>
        <dbReference type="Proteomes" id="UP000790787"/>
    </source>
</evidence>
<dbReference type="Pfam" id="PF00069">
    <property type="entry name" value="Pkinase"/>
    <property type="match status" value="1"/>
</dbReference>
<dbReference type="PROSITE" id="PS00108">
    <property type="entry name" value="PROTEIN_KINASE_ST"/>
    <property type="match status" value="1"/>
</dbReference>
<dbReference type="InterPro" id="IPR008271">
    <property type="entry name" value="Ser/Thr_kinase_AS"/>
</dbReference>
<dbReference type="PaxDb" id="4097-A0A1S4CBN3"/>
<name>A0A1S4CBN3_TOBAC</name>
<sequence>MLAGISSIAGPVAGCDRGKNITDHFSVFEHGSASGASYDQHHTETSVVTNKGMSKRSYKVKCFHILVLKGLRYLHEGDQRIIIHRDIKAANILLTKDFESQICDFGLAKWLPE</sequence>
<evidence type="ECO:0000313" key="3">
    <source>
        <dbReference type="RefSeq" id="XP_016498636.1"/>
    </source>
</evidence>
<dbReference type="GO" id="GO:0005524">
    <property type="term" value="F:ATP binding"/>
    <property type="evidence" value="ECO:0007669"/>
    <property type="project" value="InterPro"/>
</dbReference>
<dbReference type="RefSeq" id="XP_016498636.1">
    <property type="nucleotide sequence ID" value="XM_016643150.1"/>
</dbReference>
<dbReference type="Proteomes" id="UP000790787">
    <property type="component" value="Chromosome 5"/>
</dbReference>
<dbReference type="AlphaFoldDB" id="A0A1S4CBN3"/>
<keyword evidence="3 4" id="KW-0808">Transferase</keyword>
<dbReference type="KEGG" id="nta:107817348"/>
<dbReference type="InterPro" id="IPR011009">
    <property type="entry name" value="Kinase-like_dom_sf"/>
</dbReference>
<keyword evidence="3 4" id="KW-0418">Kinase</keyword>
<keyword evidence="2" id="KW-1185">Reference proteome</keyword>
<dbReference type="SUPFAM" id="SSF56112">
    <property type="entry name" value="Protein kinase-like (PK-like)"/>
    <property type="match status" value="1"/>
</dbReference>
<dbReference type="OrthoDB" id="2015071at2759"/>
<reference evidence="3 4" key="2">
    <citation type="submission" date="2025-04" db="UniProtKB">
        <authorList>
            <consortium name="RefSeq"/>
        </authorList>
    </citation>
    <scope>IDENTIFICATION</scope>
</reference>
<dbReference type="PANTHER" id="PTHR47987">
    <property type="entry name" value="OS08G0249100 PROTEIN"/>
    <property type="match status" value="1"/>
</dbReference>
<gene>
    <name evidence="3 4" type="primary">LOC107817348</name>
</gene>
<dbReference type="PANTHER" id="PTHR47987:SF12">
    <property type="entry name" value="PROTEIN KINASE FAMILY PROTEIN"/>
    <property type="match status" value="1"/>
</dbReference>
<evidence type="ECO:0000313" key="4">
    <source>
        <dbReference type="RefSeq" id="XP_016498637.1"/>
    </source>
</evidence>
<protein>
    <submittedName>
        <fullName evidence="3 4">Serine/threonine-protein kinase BUR1</fullName>
    </submittedName>
</protein>
<dbReference type="InterPro" id="IPR046958">
    <property type="entry name" value="RBK1/2/STUNTED"/>
</dbReference>
<reference key="1">
    <citation type="journal article" date="2014" name="Nat. Commun.">
        <title>The tobacco genome sequence and its comparison with those of tomato and potato.</title>
        <authorList>
            <person name="Sierro N."/>
            <person name="Battey J.N."/>
            <person name="Ouadi S."/>
            <person name="Bakaher N."/>
            <person name="Bovet L."/>
            <person name="Willig A."/>
            <person name="Goepfert S."/>
            <person name="Peitsch M.C."/>
            <person name="Ivanov N.V."/>
        </authorList>
    </citation>
    <scope>NUCLEOTIDE SEQUENCE [LARGE SCALE GENOMIC DNA]</scope>
    <source>
        <strain>cv. TN90</strain>
    </source>
</reference>
<accession>A0A1S4CBN3</accession>
<evidence type="ECO:0000259" key="1">
    <source>
        <dbReference type="PROSITE" id="PS50011"/>
    </source>
</evidence>
<dbReference type="GO" id="GO:0004672">
    <property type="term" value="F:protein kinase activity"/>
    <property type="evidence" value="ECO:0007669"/>
    <property type="project" value="InterPro"/>
</dbReference>
<dbReference type="Gene3D" id="1.10.510.10">
    <property type="entry name" value="Transferase(Phosphotransferase) domain 1"/>
    <property type="match status" value="1"/>
</dbReference>
<dbReference type="GeneID" id="107817348"/>
<dbReference type="InterPro" id="IPR000719">
    <property type="entry name" value="Prot_kinase_dom"/>
</dbReference>
<feature type="domain" description="Protein kinase" evidence="1">
    <location>
        <begin position="1"/>
        <end position="113"/>
    </location>
</feature>
<organism evidence="4">
    <name type="scientific">Nicotiana tabacum</name>
    <name type="common">Common tobacco</name>
    <dbReference type="NCBI Taxonomy" id="4097"/>
    <lineage>
        <taxon>Eukaryota</taxon>
        <taxon>Viridiplantae</taxon>
        <taxon>Streptophyta</taxon>
        <taxon>Embryophyta</taxon>
        <taxon>Tracheophyta</taxon>
        <taxon>Spermatophyta</taxon>
        <taxon>Magnoliopsida</taxon>
        <taxon>eudicotyledons</taxon>
        <taxon>Gunneridae</taxon>
        <taxon>Pentapetalae</taxon>
        <taxon>asterids</taxon>
        <taxon>lamiids</taxon>
        <taxon>Solanales</taxon>
        <taxon>Solanaceae</taxon>
        <taxon>Nicotianoideae</taxon>
        <taxon>Nicotianeae</taxon>
        <taxon>Nicotiana</taxon>
    </lineage>
</organism>
<dbReference type="RefSeq" id="XP_016498637.1">
    <property type="nucleotide sequence ID" value="XM_016643151.1"/>
</dbReference>
<dbReference type="SMR" id="A0A1S4CBN3"/>
<proteinExistence type="predicted"/>